<evidence type="ECO:0000313" key="3">
    <source>
        <dbReference type="EMBL" id="KRM10629.1"/>
    </source>
</evidence>
<dbReference type="Pfam" id="PF04892">
    <property type="entry name" value="VanZ"/>
    <property type="match status" value="1"/>
</dbReference>
<proteinExistence type="predicted"/>
<dbReference type="EMBL" id="AZFX01000036">
    <property type="protein sequence ID" value="KRM10629.1"/>
    <property type="molecule type" value="Genomic_DNA"/>
</dbReference>
<dbReference type="PATRIC" id="fig|1423735.3.peg.1279"/>
<dbReference type="InterPro" id="IPR016747">
    <property type="entry name" value="Phosphotransbutyrylase"/>
</dbReference>
<keyword evidence="1" id="KW-0472">Membrane</keyword>
<comment type="caution">
    <text evidence="3">The sequence shown here is derived from an EMBL/GenBank/DDBJ whole genome shotgun (WGS) entry which is preliminary data.</text>
</comment>
<protein>
    <recommendedName>
        <fullName evidence="2">VanZ-like domain-containing protein</fullName>
    </recommendedName>
</protein>
<keyword evidence="4" id="KW-1185">Reference proteome</keyword>
<dbReference type="InterPro" id="IPR006976">
    <property type="entry name" value="VanZ-like"/>
</dbReference>
<keyword evidence="1" id="KW-0812">Transmembrane</keyword>
<dbReference type="PIRSF" id="PIRSF019083">
    <property type="entry name" value="UCP019083_VanZ"/>
    <property type="match status" value="1"/>
</dbReference>
<dbReference type="NCBIfam" id="NF037970">
    <property type="entry name" value="vanZ_1"/>
    <property type="match status" value="1"/>
</dbReference>
<dbReference type="AlphaFoldDB" id="A0A0R1VZ34"/>
<accession>A0A0R1VZ34</accession>
<sequence>MACRPNIEARQEEVMRHQHEKIFLALAVLMMVLIFISSSMTYHQQTIVPEINQFNFDWLRKWLAPISINYAGHVYSIKTEGLAGMIEFLLRKTAHFGNNLLLGLFAYLGLTSAVPKFGLRALLVWLSATGYAATDEFHQLLTGDRTPMIQDVMLDSSGALVGVLLAMLIAALIVHHQRTRGGLRFR</sequence>
<evidence type="ECO:0000259" key="2">
    <source>
        <dbReference type="Pfam" id="PF04892"/>
    </source>
</evidence>
<feature type="transmembrane region" description="Helical" evidence="1">
    <location>
        <begin position="93"/>
        <end position="110"/>
    </location>
</feature>
<evidence type="ECO:0000313" key="4">
    <source>
        <dbReference type="Proteomes" id="UP000051315"/>
    </source>
</evidence>
<dbReference type="STRING" id="1423735.FC15_GL001232"/>
<name>A0A0R1VZ34_9LACO</name>
<organism evidence="3 4">
    <name type="scientific">Lapidilactobacillus concavus DSM 17758</name>
    <dbReference type="NCBI Taxonomy" id="1423735"/>
    <lineage>
        <taxon>Bacteria</taxon>
        <taxon>Bacillati</taxon>
        <taxon>Bacillota</taxon>
        <taxon>Bacilli</taxon>
        <taxon>Lactobacillales</taxon>
        <taxon>Lactobacillaceae</taxon>
        <taxon>Lapidilactobacillus</taxon>
    </lineage>
</organism>
<feature type="domain" description="VanZ-like" evidence="2">
    <location>
        <begin position="23"/>
        <end position="169"/>
    </location>
</feature>
<reference evidence="3 4" key="1">
    <citation type="journal article" date="2015" name="Genome Announc.">
        <title>Expanding the biotechnology potential of lactobacilli through comparative genomics of 213 strains and associated genera.</title>
        <authorList>
            <person name="Sun Z."/>
            <person name="Harris H.M."/>
            <person name="McCann A."/>
            <person name="Guo C."/>
            <person name="Argimon S."/>
            <person name="Zhang W."/>
            <person name="Yang X."/>
            <person name="Jeffery I.B."/>
            <person name="Cooney J.C."/>
            <person name="Kagawa T.F."/>
            <person name="Liu W."/>
            <person name="Song Y."/>
            <person name="Salvetti E."/>
            <person name="Wrobel A."/>
            <person name="Rasinkangas P."/>
            <person name="Parkhill J."/>
            <person name="Rea M.C."/>
            <person name="O'Sullivan O."/>
            <person name="Ritari J."/>
            <person name="Douillard F.P."/>
            <person name="Paul Ross R."/>
            <person name="Yang R."/>
            <person name="Briner A.E."/>
            <person name="Felis G.E."/>
            <person name="de Vos W.M."/>
            <person name="Barrangou R."/>
            <person name="Klaenhammer T.R."/>
            <person name="Caufield P.W."/>
            <person name="Cui Y."/>
            <person name="Zhang H."/>
            <person name="O'Toole P.W."/>
        </authorList>
    </citation>
    <scope>NUCLEOTIDE SEQUENCE [LARGE SCALE GENOMIC DNA]</scope>
    <source>
        <strain evidence="3 4">DSM 17758</strain>
    </source>
</reference>
<keyword evidence="1" id="KW-1133">Transmembrane helix</keyword>
<feature type="transmembrane region" description="Helical" evidence="1">
    <location>
        <begin position="154"/>
        <end position="174"/>
    </location>
</feature>
<evidence type="ECO:0000256" key="1">
    <source>
        <dbReference type="SAM" id="Phobius"/>
    </source>
</evidence>
<feature type="transmembrane region" description="Helical" evidence="1">
    <location>
        <begin position="21"/>
        <end position="42"/>
    </location>
</feature>
<dbReference type="Proteomes" id="UP000051315">
    <property type="component" value="Unassembled WGS sequence"/>
</dbReference>
<gene>
    <name evidence="3" type="ORF">FC15_GL001232</name>
</gene>